<sequence>MMLALSLALLAAPPAPPGCHLQVIPDYTLVVAYRAVLRLSPECGFSETLRVRKSSTTSTRRNGAPYQPIRPEAGAWELGRLKSTVPDRQLWTSWSWAWQWYDAEAWNPRTKTSGTWRAAEVLYARP</sequence>
<dbReference type="RefSeq" id="WP_039683316.1">
    <property type="nucleotide sequence ID" value="NZ_CP010028.1"/>
</dbReference>
<reference evidence="2" key="1">
    <citation type="submission" date="2014-11" db="EMBL/GenBank/DDBJ databases">
        <title>Hymenobacter sp. DG25B genome submission.</title>
        <authorList>
            <person name="Jung H.-Y."/>
            <person name="Kim M.K."/>
            <person name="Srinivasan S."/>
            <person name="Lim S."/>
        </authorList>
    </citation>
    <scope>NUCLEOTIDE SEQUENCE [LARGE SCALE GENOMIC DNA]</scope>
    <source>
        <strain evidence="2">DY59</strain>
    </source>
</reference>
<dbReference type="AlphaFoldDB" id="A0A0A7KI62"/>
<accession>A0A0A7KI62</accession>
<gene>
    <name evidence="1" type="ORF">QR90_06840</name>
</gene>
<protein>
    <submittedName>
        <fullName evidence="1">Uncharacterized protein</fullName>
    </submittedName>
</protein>
<dbReference type="KEGG" id="dsw:QR90_06840"/>
<dbReference type="STRING" id="1182571.QR90_06840"/>
<name>A0A0A7KI62_9DEIO</name>
<evidence type="ECO:0000313" key="2">
    <source>
        <dbReference type="Proteomes" id="UP000030634"/>
    </source>
</evidence>
<proteinExistence type="predicted"/>
<evidence type="ECO:0000313" key="1">
    <source>
        <dbReference type="EMBL" id="AIZ44884.1"/>
    </source>
</evidence>
<dbReference type="EMBL" id="CP010028">
    <property type="protein sequence ID" value="AIZ44884.1"/>
    <property type="molecule type" value="Genomic_DNA"/>
</dbReference>
<dbReference type="Proteomes" id="UP000030634">
    <property type="component" value="Chromosome"/>
</dbReference>
<dbReference type="HOGENOM" id="CLU_1977879_0_0_0"/>
<organism evidence="1 2">
    <name type="scientific">Deinococcus radiopugnans</name>
    <dbReference type="NCBI Taxonomy" id="57497"/>
    <lineage>
        <taxon>Bacteria</taxon>
        <taxon>Thermotogati</taxon>
        <taxon>Deinococcota</taxon>
        <taxon>Deinococci</taxon>
        <taxon>Deinococcales</taxon>
        <taxon>Deinococcaceae</taxon>
        <taxon>Deinococcus</taxon>
    </lineage>
</organism>